<reference evidence="5" key="1">
    <citation type="submission" date="2017-01" db="EMBL/GenBank/DDBJ databases">
        <authorList>
            <person name="Varghese N."/>
            <person name="Submissions S."/>
        </authorList>
    </citation>
    <scope>NUCLEOTIDE SEQUENCE [LARGE SCALE GENOMIC DNA]</scope>
    <source>
        <strain evidence="5">DSM 16176</strain>
    </source>
</reference>
<dbReference type="SUPFAM" id="SSF52540">
    <property type="entry name" value="P-loop containing nucleoside triphosphate hydrolases"/>
    <property type="match status" value="1"/>
</dbReference>
<dbReference type="PANTHER" id="PTHR11638">
    <property type="entry name" value="ATP-DEPENDENT CLP PROTEASE"/>
    <property type="match status" value="1"/>
</dbReference>
<keyword evidence="4" id="KW-0645">Protease</keyword>
<gene>
    <name evidence="4" type="ORF">SAMN05421799_107110</name>
</gene>
<evidence type="ECO:0000259" key="3">
    <source>
        <dbReference type="SMART" id="SM01086"/>
    </source>
</evidence>
<dbReference type="GO" id="GO:0006508">
    <property type="term" value="P:proteolysis"/>
    <property type="evidence" value="ECO:0007669"/>
    <property type="project" value="UniProtKB-KW"/>
</dbReference>
<dbReference type="PANTHER" id="PTHR11638:SF175">
    <property type="entry name" value="ATP-DEPENDENT CLP PROTEASE, ATP-BINDING SUBUNIT CLPC"/>
    <property type="match status" value="1"/>
</dbReference>
<evidence type="ECO:0000256" key="2">
    <source>
        <dbReference type="ARBA" id="ARBA00022840"/>
    </source>
</evidence>
<keyword evidence="1" id="KW-0547">Nucleotide-binding</keyword>
<keyword evidence="4" id="KW-0378">Hydrolase</keyword>
<name>A0A1N7N6Y6_9BACL</name>
<dbReference type="Proteomes" id="UP000186156">
    <property type="component" value="Unassembled WGS sequence"/>
</dbReference>
<dbReference type="InterPro" id="IPR050130">
    <property type="entry name" value="ClpA_ClpB"/>
</dbReference>
<dbReference type="Pfam" id="PF10431">
    <property type="entry name" value="ClpB_D2-small"/>
    <property type="match status" value="1"/>
</dbReference>
<dbReference type="GO" id="GO:0008233">
    <property type="term" value="F:peptidase activity"/>
    <property type="evidence" value="ECO:0007669"/>
    <property type="project" value="UniProtKB-KW"/>
</dbReference>
<dbReference type="InterPro" id="IPR019489">
    <property type="entry name" value="Clp_ATPase_C"/>
</dbReference>
<evidence type="ECO:0000256" key="1">
    <source>
        <dbReference type="ARBA" id="ARBA00022741"/>
    </source>
</evidence>
<accession>A0A1N7N6Y6</accession>
<evidence type="ECO:0000313" key="4">
    <source>
        <dbReference type="EMBL" id="SIS94018.1"/>
    </source>
</evidence>
<organism evidence="4 5">
    <name type="scientific">Alicyclobacillus vulcanalis</name>
    <dbReference type="NCBI Taxonomy" id="252246"/>
    <lineage>
        <taxon>Bacteria</taxon>
        <taxon>Bacillati</taxon>
        <taxon>Bacillota</taxon>
        <taxon>Bacilli</taxon>
        <taxon>Bacillales</taxon>
        <taxon>Alicyclobacillaceae</taxon>
        <taxon>Alicyclobacillus</taxon>
    </lineage>
</organism>
<keyword evidence="2 4" id="KW-0067">ATP-binding</keyword>
<keyword evidence="5" id="KW-1185">Reference proteome</keyword>
<dbReference type="AlphaFoldDB" id="A0A1N7N6Y6"/>
<dbReference type="InterPro" id="IPR003959">
    <property type="entry name" value="ATPase_AAA_core"/>
</dbReference>
<sequence length="171" mass="19363">MEDGRLTDSQGRTVSFKDTLIIMTSNAGEVERKNHVGFAVRADEDKRLDVDLGDLSAYFKPEFLNRFDAIVRFRPLGQTDVQRIVELMLTEVRELLAERGVSLSWTEEAVEWLAKRGYHPAFGARPLRRTVQTYVEDPIAEKLIDEEVREIALEVTGDSLTLRIAEPVASA</sequence>
<proteinExistence type="predicted"/>
<protein>
    <submittedName>
        <fullName evidence="4">ATP-dependent Clp protease ATP-binding subunit ClpE</fullName>
    </submittedName>
</protein>
<dbReference type="STRING" id="252246.SAMN05421799_107110"/>
<dbReference type="Pfam" id="PF07724">
    <property type="entry name" value="AAA_2"/>
    <property type="match status" value="1"/>
</dbReference>
<evidence type="ECO:0000313" key="5">
    <source>
        <dbReference type="Proteomes" id="UP000186156"/>
    </source>
</evidence>
<dbReference type="GO" id="GO:0016887">
    <property type="term" value="F:ATP hydrolysis activity"/>
    <property type="evidence" value="ECO:0007669"/>
    <property type="project" value="InterPro"/>
</dbReference>
<dbReference type="GO" id="GO:0034605">
    <property type="term" value="P:cellular response to heat"/>
    <property type="evidence" value="ECO:0007669"/>
    <property type="project" value="TreeGrafter"/>
</dbReference>
<dbReference type="GO" id="GO:0005524">
    <property type="term" value="F:ATP binding"/>
    <property type="evidence" value="ECO:0007669"/>
    <property type="project" value="UniProtKB-KW"/>
</dbReference>
<feature type="domain" description="Clp ATPase C-terminal" evidence="3">
    <location>
        <begin position="76"/>
        <end position="162"/>
    </location>
</feature>
<dbReference type="Gene3D" id="1.10.8.60">
    <property type="match status" value="1"/>
</dbReference>
<dbReference type="EMBL" id="FTOO01000007">
    <property type="protein sequence ID" value="SIS94018.1"/>
    <property type="molecule type" value="Genomic_DNA"/>
</dbReference>
<dbReference type="GO" id="GO:0005737">
    <property type="term" value="C:cytoplasm"/>
    <property type="evidence" value="ECO:0007669"/>
    <property type="project" value="TreeGrafter"/>
</dbReference>
<dbReference type="Gene3D" id="3.40.50.300">
    <property type="entry name" value="P-loop containing nucleotide triphosphate hydrolases"/>
    <property type="match status" value="1"/>
</dbReference>
<dbReference type="SMART" id="SM01086">
    <property type="entry name" value="ClpB_D2-small"/>
    <property type="match status" value="1"/>
</dbReference>
<dbReference type="InterPro" id="IPR027417">
    <property type="entry name" value="P-loop_NTPase"/>
</dbReference>